<feature type="transmembrane region" description="Helical" evidence="11">
    <location>
        <begin position="68"/>
        <end position="86"/>
    </location>
</feature>
<feature type="transmembrane region" description="Helical" evidence="11">
    <location>
        <begin position="336"/>
        <end position="354"/>
    </location>
</feature>
<dbReference type="InterPro" id="IPR031312">
    <property type="entry name" value="Na/sul_symport_CS"/>
</dbReference>
<feature type="region of interest" description="Disordered" evidence="10">
    <location>
        <begin position="27"/>
        <end position="61"/>
    </location>
</feature>
<comment type="similarity">
    <text evidence="2">Belongs to the SLC13A/DASS transporter (TC 2.A.47) family. NADC subfamily.</text>
</comment>
<feature type="transmembrane region" description="Helical" evidence="11">
    <location>
        <begin position="279"/>
        <end position="302"/>
    </location>
</feature>
<evidence type="ECO:0000256" key="9">
    <source>
        <dbReference type="ARBA" id="ARBA00031174"/>
    </source>
</evidence>
<dbReference type="PROSITE" id="PS01271">
    <property type="entry name" value="NA_SULFATE"/>
    <property type="match status" value="1"/>
</dbReference>
<proteinExistence type="inferred from homology"/>
<dbReference type="Proteomes" id="UP001597561">
    <property type="component" value="Unassembled WGS sequence"/>
</dbReference>
<evidence type="ECO:0000256" key="7">
    <source>
        <dbReference type="ARBA" id="ARBA00022989"/>
    </source>
</evidence>
<feature type="transmembrane region" description="Helical" evidence="11">
    <location>
        <begin position="366"/>
        <end position="386"/>
    </location>
</feature>
<keyword evidence="8 11" id="KW-0472">Membrane</keyword>
<keyword evidence="7 11" id="KW-1133">Transmembrane helix</keyword>
<dbReference type="EMBL" id="JBHUPG010000012">
    <property type="protein sequence ID" value="MFD2911719.1"/>
    <property type="molecule type" value="Genomic_DNA"/>
</dbReference>
<evidence type="ECO:0000256" key="6">
    <source>
        <dbReference type="ARBA" id="ARBA00022847"/>
    </source>
</evidence>
<feature type="transmembrane region" description="Helical" evidence="11">
    <location>
        <begin position="167"/>
        <end position="189"/>
    </location>
</feature>
<feature type="transmembrane region" description="Helical" evidence="11">
    <location>
        <begin position="236"/>
        <end position="259"/>
    </location>
</feature>
<comment type="subcellular location">
    <subcellularLocation>
        <location evidence="1">Membrane</location>
        <topology evidence="1">Multi-pass membrane protein</topology>
    </subcellularLocation>
</comment>
<comment type="caution">
    <text evidence="12">The sequence shown here is derived from an EMBL/GenBank/DDBJ whole genome shotgun (WGS) entry which is preliminary data.</text>
</comment>
<gene>
    <name evidence="12" type="ORF">ACFS5P_07505</name>
</gene>
<evidence type="ECO:0000256" key="10">
    <source>
        <dbReference type="SAM" id="MobiDB-lite"/>
    </source>
</evidence>
<evidence type="ECO:0000256" key="2">
    <source>
        <dbReference type="ARBA" id="ARBA00006772"/>
    </source>
</evidence>
<name>A0ABW5ZFJ0_9BACL</name>
<dbReference type="CDD" id="cd01115">
    <property type="entry name" value="SLC13_permease"/>
    <property type="match status" value="1"/>
</dbReference>
<dbReference type="InterPro" id="IPR001898">
    <property type="entry name" value="SLC13A/DASS"/>
</dbReference>
<feature type="transmembrane region" description="Helical" evidence="11">
    <location>
        <begin position="522"/>
        <end position="546"/>
    </location>
</feature>
<accession>A0ABW5ZFJ0</accession>
<protein>
    <recommendedName>
        <fullName evidence="3">Sodium-dependent dicarboxylate transporter SdcS</fullName>
    </recommendedName>
    <alternativeName>
        <fullName evidence="9">Na(+)/dicarboxylate symporter</fullName>
    </alternativeName>
</protein>
<organism evidence="12 13">
    <name type="scientific">Jeotgalibacillus terrae</name>
    <dbReference type="NCBI Taxonomy" id="587735"/>
    <lineage>
        <taxon>Bacteria</taxon>
        <taxon>Bacillati</taxon>
        <taxon>Bacillota</taxon>
        <taxon>Bacilli</taxon>
        <taxon>Bacillales</taxon>
        <taxon>Caryophanaceae</taxon>
        <taxon>Jeotgalibacillus</taxon>
    </lineage>
</organism>
<dbReference type="RefSeq" id="WP_204729480.1">
    <property type="nucleotide sequence ID" value="NZ_JAFBDK010000008.1"/>
</dbReference>
<evidence type="ECO:0000313" key="12">
    <source>
        <dbReference type="EMBL" id="MFD2911719.1"/>
    </source>
</evidence>
<evidence type="ECO:0000256" key="1">
    <source>
        <dbReference type="ARBA" id="ARBA00004141"/>
    </source>
</evidence>
<dbReference type="Pfam" id="PF00939">
    <property type="entry name" value="Na_sulph_symp"/>
    <property type="match status" value="1"/>
</dbReference>
<evidence type="ECO:0000256" key="11">
    <source>
        <dbReference type="SAM" id="Phobius"/>
    </source>
</evidence>
<reference evidence="13" key="1">
    <citation type="journal article" date="2019" name="Int. J. Syst. Evol. Microbiol.">
        <title>The Global Catalogue of Microorganisms (GCM) 10K type strain sequencing project: providing services to taxonomists for standard genome sequencing and annotation.</title>
        <authorList>
            <consortium name="The Broad Institute Genomics Platform"/>
            <consortium name="The Broad Institute Genome Sequencing Center for Infectious Disease"/>
            <person name="Wu L."/>
            <person name="Ma J."/>
        </authorList>
    </citation>
    <scope>NUCLEOTIDE SEQUENCE [LARGE SCALE GENOMIC DNA]</scope>
    <source>
        <strain evidence="13">KCTC 13528</strain>
    </source>
</reference>
<dbReference type="PANTHER" id="PTHR10283">
    <property type="entry name" value="SOLUTE CARRIER FAMILY 13 MEMBER"/>
    <property type="match status" value="1"/>
</dbReference>
<feature type="transmembrane region" description="Helical" evidence="11">
    <location>
        <begin position="430"/>
        <end position="451"/>
    </location>
</feature>
<keyword evidence="4" id="KW-0813">Transport</keyword>
<keyword evidence="13" id="KW-1185">Reference proteome</keyword>
<sequence length="556" mass="59875">MENVKRLWQRSWDSHDRIKELLLFKPNMNQDGPASDDPDRMAKASGKLTGTYRQPSPEKRDFSTKQKIGLFLGPLLFIILMLFFNPDGLSPEAKGVLAGTVWIATWWITEAIPIPASSLLPIILFPLAAGVGVGEVTPNYGDPLVFLFLGGFIISLALERWNLHKRIALGIISFVGTSTSGIMLGFMAATGFLSMWISNTATAMMMVPIGTAIIFQMSSLISEGSVKDVEGEKDKFAKGLMIAIAFSASLGGIATIIGTPPNTILAAQLRAIYDIDLSFAQWMLFGVPFAIIMILFAWVYLVKFAFPMELKKIPGGKEVIKNERAALGKMSTDEKMVAVVFGTTALAWILRSFVLQEYVSPAIDDTMIGITGALVLFLIPSAQYQGVKLMNWDTAKNVPWGILLLFGGGLAIAGGFGATGLDVWIGEQLTVLQGVQFIVIIAVVSLVVVFLTEITSNTASATMLMPIMAALAVAVDVHPFAVMVPAAVAASCAFMLPVATPPNAVVFGSGYLKMIDMVRAGIWMNIAATIVLVAFVVLLLPLVFGIDLTVFPDALR</sequence>
<feature type="transmembrane region" description="Helical" evidence="11">
    <location>
        <begin position="195"/>
        <end position="215"/>
    </location>
</feature>
<dbReference type="NCBIfam" id="TIGR00785">
    <property type="entry name" value="dass"/>
    <property type="match status" value="1"/>
</dbReference>
<feature type="transmembrane region" description="Helical" evidence="11">
    <location>
        <begin position="398"/>
        <end position="418"/>
    </location>
</feature>
<evidence type="ECO:0000256" key="8">
    <source>
        <dbReference type="ARBA" id="ARBA00023136"/>
    </source>
</evidence>
<feature type="transmembrane region" description="Helical" evidence="11">
    <location>
        <begin position="140"/>
        <end position="158"/>
    </location>
</feature>
<evidence type="ECO:0000313" key="13">
    <source>
        <dbReference type="Proteomes" id="UP001597561"/>
    </source>
</evidence>
<evidence type="ECO:0000256" key="5">
    <source>
        <dbReference type="ARBA" id="ARBA00022692"/>
    </source>
</evidence>
<keyword evidence="5 11" id="KW-0812">Transmembrane</keyword>
<evidence type="ECO:0000256" key="3">
    <source>
        <dbReference type="ARBA" id="ARBA00020150"/>
    </source>
</evidence>
<feature type="transmembrane region" description="Helical" evidence="11">
    <location>
        <begin position="463"/>
        <end position="481"/>
    </location>
</feature>
<keyword evidence="6" id="KW-0769">Symport</keyword>
<dbReference type="PANTHER" id="PTHR10283:SF82">
    <property type="entry name" value="SOLUTE CARRIER FAMILY 13 MEMBER 2"/>
    <property type="match status" value="1"/>
</dbReference>
<feature type="transmembrane region" description="Helical" evidence="11">
    <location>
        <begin position="487"/>
        <end position="510"/>
    </location>
</feature>
<evidence type="ECO:0000256" key="4">
    <source>
        <dbReference type="ARBA" id="ARBA00022448"/>
    </source>
</evidence>